<keyword evidence="2" id="KW-0378">Hydrolase</keyword>
<accession>A0A3N1P4N3</accession>
<dbReference type="PANTHER" id="PTHR30337:SF0">
    <property type="entry name" value="NUCLEASE SBCCD SUBUNIT D"/>
    <property type="match status" value="1"/>
</dbReference>
<evidence type="ECO:0000313" key="6">
    <source>
        <dbReference type="Proteomes" id="UP000273643"/>
    </source>
</evidence>
<reference evidence="5 6" key="1">
    <citation type="submission" date="2018-11" db="EMBL/GenBank/DDBJ databases">
        <title>Genomic Encyclopedia of Type Strains, Phase IV (KMG-IV): sequencing the most valuable type-strain genomes for metagenomic binning, comparative biology and taxonomic classification.</title>
        <authorList>
            <person name="Goeker M."/>
        </authorList>
    </citation>
    <scope>NUCLEOTIDE SEQUENCE [LARGE SCALE GENOMIC DNA]</scope>
    <source>
        <strain evidence="5 6">DSM 16974</strain>
    </source>
</reference>
<dbReference type="InterPro" id="IPR050535">
    <property type="entry name" value="DNA_Repair-Maintenance_Comp"/>
</dbReference>
<dbReference type="PIRSF" id="PIRSF033093">
    <property type="entry name" value="UCP_ML1119"/>
    <property type="match status" value="1"/>
</dbReference>
<dbReference type="PANTHER" id="PTHR30337">
    <property type="entry name" value="COMPONENT OF ATP-DEPENDENT DSDNA EXONUCLEASE"/>
    <property type="match status" value="1"/>
</dbReference>
<dbReference type="EMBL" id="RJUK01000001">
    <property type="protein sequence ID" value="ROQ19796.1"/>
    <property type="molecule type" value="Genomic_DNA"/>
</dbReference>
<name>A0A3N1P4N3_9GAMM</name>
<dbReference type="Proteomes" id="UP000273643">
    <property type="component" value="Unassembled WGS sequence"/>
</dbReference>
<dbReference type="OrthoDB" id="9773856at2"/>
<dbReference type="AlphaFoldDB" id="A0A3N1P4N3"/>
<dbReference type="RefSeq" id="WP_123637095.1">
    <property type="nucleotide sequence ID" value="NZ_RJUK01000001.1"/>
</dbReference>
<proteinExistence type="predicted"/>
<evidence type="ECO:0000256" key="2">
    <source>
        <dbReference type="ARBA" id="ARBA00022801"/>
    </source>
</evidence>
<evidence type="ECO:0000256" key="3">
    <source>
        <dbReference type="ARBA" id="ARBA00022839"/>
    </source>
</evidence>
<evidence type="ECO:0000259" key="4">
    <source>
        <dbReference type="Pfam" id="PF00149"/>
    </source>
</evidence>
<organism evidence="5 6">
    <name type="scientific">Marinimicrobium koreense</name>
    <dbReference type="NCBI Taxonomy" id="306545"/>
    <lineage>
        <taxon>Bacteria</taxon>
        <taxon>Pseudomonadati</taxon>
        <taxon>Pseudomonadota</taxon>
        <taxon>Gammaproteobacteria</taxon>
        <taxon>Cellvibrionales</taxon>
        <taxon>Cellvibrionaceae</taxon>
        <taxon>Marinimicrobium</taxon>
    </lineage>
</organism>
<dbReference type="Pfam" id="PF00149">
    <property type="entry name" value="Metallophos"/>
    <property type="match status" value="1"/>
</dbReference>
<gene>
    <name evidence="5" type="ORF">EDC38_0384</name>
</gene>
<comment type="caution">
    <text evidence="5">The sequence shown here is derived from an EMBL/GenBank/DDBJ whole genome shotgun (WGS) entry which is preliminary data.</text>
</comment>
<dbReference type="CDD" id="cd00840">
    <property type="entry name" value="MPP_Mre11_N"/>
    <property type="match status" value="1"/>
</dbReference>
<protein>
    <submittedName>
        <fullName evidence="5">DNA repair exonuclease SbcCD nuclease subunit</fullName>
    </submittedName>
</protein>
<dbReference type="InterPro" id="IPR004843">
    <property type="entry name" value="Calcineurin-like_PHP"/>
</dbReference>
<keyword evidence="1" id="KW-0540">Nuclease</keyword>
<keyword evidence="6" id="KW-1185">Reference proteome</keyword>
<evidence type="ECO:0000313" key="5">
    <source>
        <dbReference type="EMBL" id="ROQ19796.1"/>
    </source>
</evidence>
<dbReference type="SUPFAM" id="SSF56300">
    <property type="entry name" value="Metallo-dependent phosphatases"/>
    <property type="match status" value="1"/>
</dbReference>
<dbReference type="Gene3D" id="3.60.21.10">
    <property type="match status" value="1"/>
</dbReference>
<sequence>MPRFLHTADWQIGRQYSRFAEEDASILADARFTAIETLAALATEQAVDAVLVAGDVFDAQNLSDRTIHRTFQAMAGFTGPWLLLPGNHDAALAESVWTHAQRLSAVPDNVDLLLTPEVRVYQDLGFAVLPAPLTQRQTYNDLTEWFDRADTPEGLLRIGLAHGSVEGQLAEEIDSTNPIAADRAATARLDYLALGDWHGYKTIDARTRYSGTPEQERFKDNGAGQALIVDIERPGAEPQVQSHTTGQFQWIKHQDTLAVASDIERLMTELDALPPRSVVDLTLNGEVDLSGYQTLLHYLGGAEARHRSFQSHLSGLNLIPTEEDIAALHADGYVGEVIGELRERQEGQGEEADTARTALAILAGMLRENGTTSESEQVESAK</sequence>
<dbReference type="InterPro" id="IPR029052">
    <property type="entry name" value="Metallo-depent_PP-like"/>
</dbReference>
<dbReference type="InterPro" id="IPR014577">
    <property type="entry name" value="UCP033093_metalloPase"/>
</dbReference>
<evidence type="ECO:0000256" key="1">
    <source>
        <dbReference type="ARBA" id="ARBA00022722"/>
    </source>
</evidence>
<dbReference type="GO" id="GO:0004527">
    <property type="term" value="F:exonuclease activity"/>
    <property type="evidence" value="ECO:0007669"/>
    <property type="project" value="UniProtKB-KW"/>
</dbReference>
<feature type="domain" description="Calcineurin-like phosphoesterase" evidence="4">
    <location>
        <begin position="3"/>
        <end position="165"/>
    </location>
</feature>
<keyword evidence="3 5" id="KW-0269">Exonuclease</keyword>
<dbReference type="InterPro" id="IPR041796">
    <property type="entry name" value="Mre11_N"/>
</dbReference>